<feature type="region of interest" description="Disordered" evidence="3">
    <location>
        <begin position="304"/>
        <end position="351"/>
    </location>
</feature>
<evidence type="ECO:0000256" key="3">
    <source>
        <dbReference type="SAM" id="MobiDB-lite"/>
    </source>
</evidence>
<evidence type="ECO:0000313" key="6">
    <source>
        <dbReference type="RefSeq" id="XP_060038632.1"/>
    </source>
</evidence>
<feature type="domain" description="Testis-expressed protein 13 A-D N-terminal" evidence="4">
    <location>
        <begin position="5"/>
        <end position="150"/>
    </location>
</feature>
<proteinExistence type="inferred from homology"/>
<dbReference type="GeneID" id="132535742"/>
<feature type="compositionally biased region" description="Polar residues" evidence="3">
    <location>
        <begin position="307"/>
        <end position="333"/>
    </location>
</feature>
<gene>
    <name evidence="6" type="primary">LOC132535742</name>
</gene>
<comment type="similarity">
    <text evidence="1">Belongs to the TEX13 family.</text>
</comment>
<organism evidence="5 6">
    <name type="scientific">Erinaceus europaeus</name>
    <name type="common">Western European hedgehog</name>
    <dbReference type="NCBI Taxonomy" id="9365"/>
    <lineage>
        <taxon>Eukaryota</taxon>
        <taxon>Metazoa</taxon>
        <taxon>Chordata</taxon>
        <taxon>Craniata</taxon>
        <taxon>Vertebrata</taxon>
        <taxon>Euteleostomi</taxon>
        <taxon>Mammalia</taxon>
        <taxon>Eutheria</taxon>
        <taxon>Laurasiatheria</taxon>
        <taxon>Eulipotyphla</taxon>
        <taxon>Erinaceidae</taxon>
        <taxon>Erinaceinae</taxon>
        <taxon>Erinaceus</taxon>
    </lineage>
</organism>
<dbReference type="InterPro" id="IPR028193">
    <property type="entry name" value="TEX13A-D_N"/>
</dbReference>
<keyword evidence="2" id="KW-0175">Coiled coil</keyword>
<reference evidence="6" key="1">
    <citation type="submission" date="2025-08" db="UniProtKB">
        <authorList>
            <consortium name="RefSeq"/>
        </authorList>
    </citation>
    <scope>IDENTIFICATION</scope>
</reference>
<protein>
    <submittedName>
        <fullName evidence="6">Testis-expressed protein 13D-like</fullName>
    </submittedName>
</protein>
<dbReference type="Proteomes" id="UP001652624">
    <property type="component" value="Chromosome X"/>
</dbReference>
<dbReference type="RefSeq" id="XP_060038632.1">
    <property type="nucleotide sequence ID" value="XM_060182649.1"/>
</dbReference>
<evidence type="ECO:0000313" key="5">
    <source>
        <dbReference type="Proteomes" id="UP001652624"/>
    </source>
</evidence>
<feature type="coiled-coil region" evidence="2">
    <location>
        <begin position="104"/>
        <end position="131"/>
    </location>
</feature>
<feature type="compositionally biased region" description="Basic and acidic residues" evidence="3">
    <location>
        <begin position="339"/>
        <end position="351"/>
    </location>
</feature>
<dbReference type="PANTHER" id="PTHR23111:SF103">
    <property type="entry name" value="TEX13 FAMILY MEMBER C3-RELATED"/>
    <property type="match status" value="1"/>
</dbReference>
<evidence type="ECO:0000256" key="1">
    <source>
        <dbReference type="ARBA" id="ARBA00008287"/>
    </source>
</evidence>
<sequence length="351" mass="38819">MAMDFGDPGIGFHHREVVEFINEEVRCNGGGPDFYVAFRSRPWNEVEDRLLTVVANPQVPRALKRACTWSALALSVRVGAREREQQTCWLRQLQKQVEEREGAAWALASELQRLREEREDMASQLRGARDHLQQALSERELLRGQLIQAERWAQTHQAPWEAVPRPPGGQLGPETWAMGAGEHNTALDPEVQCGQDGNAQVGANATGMFYVPGPPNPWVQVVQPPPPVLLPTPCPVGPPVAPMAFPCHPPPPEAAGGAAYPPQMPLGVAGLPTEWPAATQEHMAPQWNQRNQGQRECSVRPHVMHPSEQNWNPGDSGEQDLQGQRSTVPTGKTTFEPLQEEKLAPDLRRRG</sequence>
<evidence type="ECO:0000256" key="2">
    <source>
        <dbReference type="SAM" id="Coils"/>
    </source>
</evidence>
<keyword evidence="5" id="KW-1185">Reference proteome</keyword>
<dbReference type="Pfam" id="PF15186">
    <property type="entry name" value="TEX13"/>
    <property type="match status" value="1"/>
</dbReference>
<dbReference type="PANTHER" id="PTHR23111">
    <property type="entry name" value="ZINC FINGER PROTEIN"/>
    <property type="match status" value="1"/>
</dbReference>
<name>A0ABM3WPY6_ERIEU</name>
<evidence type="ECO:0000259" key="4">
    <source>
        <dbReference type="Pfam" id="PF15186"/>
    </source>
</evidence>
<accession>A0ABM3WPY6</accession>